<dbReference type="EMBL" id="CP012661">
    <property type="protein sequence ID" value="AMY68062.1"/>
    <property type="molecule type" value="Genomic_DNA"/>
</dbReference>
<keyword evidence="4" id="KW-1185">Reference proteome</keyword>
<reference evidence="3 4" key="1">
    <citation type="submission" date="2015-09" db="EMBL/GenBank/DDBJ databases">
        <title>Complete genome sequence of Defluviimonas alba cai42t isolated from an oilfield in Xinjiang.</title>
        <authorList>
            <person name="Geng S."/>
            <person name="Pan X."/>
            <person name="Wu X."/>
        </authorList>
    </citation>
    <scope>NUCLEOTIDE SEQUENCE [LARGE SCALE GENOMIC DNA]</scope>
    <source>
        <strain evidence="4">cai42</strain>
    </source>
</reference>
<dbReference type="Pfam" id="PF13391">
    <property type="entry name" value="HNH_2"/>
    <property type="match status" value="1"/>
</dbReference>
<sequence length="257" mass="27995">MTKLIFDVSHALEAIRRTGNNGLDWLYQAYPGPKGQMRKSTTGFLIHEGESYPVKPLGRLANDIAGAPMTGNPTTNVFRSYFESLGFKLIDSPEREAEAAAERQRRLAGVWERRGQAKFRRKVFELFGTRCLITGCETLAAIEAAHVLPVAGEGCDEGWNGIPLRADLHRLFDAGAIALDPVTWKLRFEEPLCAQYAAYEGKFLGAVITSSGAAPQLAEALRKRLALTSSIRAETPCRQVAAGKGKRAPGPGKDPTP</sequence>
<proteinExistence type="predicted"/>
<dbReference type="AlphaFoldDB" id="A0A159YZM4"/>
<organism evidence="3 4">
    <name type="scientific">Frigidibacter mobilis</name>
    <dbReference type="NCBI Taxonomy" id="1335048"/>
    <lineage>
        <taxon>Bacteria</taxon>
        <taxon>Pseudomonadati</taxon>
        <taxon>Pseudomonadota</taxon>
        <taxon>Alphaproteobacteria</taxon>
        <taxon>Rhodobacterales</taxon>
        <taxon>Paracoccaceae</taxon>
        <taxon>Frigidibacter</taxon>
    </lineage>
</organism>
<dbReference type="KEGG" id="daa:AKL17_0803"/>
<evidence type="ECO:0000313" key="3">
    <source>
        <dbReference type="EMBL" id="AMY68062.1"/>
    </source>
</evidence>
<dbReference type="OrthoDB" id="529575at2"/>
<accession>A0A159YZM4</accession>
<name>A0A159YZM4_9RHOB</name>
<dbReference type="Proteomes" id="UP000076128">
    <property type="component" value="Chromosome"/>
</dbReference>
<evidence type="ECO:0000259" key="2">
    <source>
        <dbReference type="Pfam" id="PF13391"/>
    </source>
</evidence>
<feature type="domain" description="HNH nuclease" evidence="2">
    <location>
        <begin position="131"/>
        <end position="180"/>
    </location>
</feature>
<feature type="region of interest" description="Disordered" evidence="1">
    <location>
        <begin position="237"/>
        <end position="257"/>
    </location>
</feature>
<dbReference type="RefSeq" id="WP_066809894.1">
    <property type="nucleotide sequence ID" value="NZ_CP012661.1"/>
</dbReference>
<protein>
    <recommendedName>
        <fullName evidence="2">HNH nuclease domain-containing protein</fullName>
    </recommendedName>
</protein>
<dbReference type="STRING" id="1335048.AKL17_0803"/>
<gene>
    <name evidence="3" type="ORF">AKL17_0803</name>
</gene>
<dbReference type="InterPro" id="IPR003615">
    <property type="entry name" value="HNH_nuc"/>
</dbReference>
<evidence type="ECO:0000256" key="1">
    <source>
        <dbReference type="SAM" id="MobiDB-lite"/>
    </source>
</evidence>
<evidence type="ECO:0000313" key="4">
    <source>
        <dbReference type="Proteomes" id="UP000076128"/>
    </source>
</evidence>